<evidence type="ECO:0000256" key="1">
    <source>
        <dbReference type="ARBA" id="ARBA00004508"/>
    </source>
</evidence>
<keyword evidence="12" id="KW-1133">Transmembrane helix</keyword>
<dbReference type="Pfam" id="PF01753">
    <property type="entry name" value="zf-MYND"/>
    <property type="match status" value="1"/>
</dbReference>
<dbReference type="GO" id="GO:0009507">
    <property type="term" value="C:chloroplast"/>
    <property type="evidence" value="ECO:0007669"/>
    <property type="project" value="UniProtKB-SubCell"/>
</dbReference>
<dbReference type="EC" id="2.7.1.182" evidence="15"/>
<dbReference type="InterPro" id="IPR002893">
    <property type="entry name" value="Znf_MYND"/>
</dbReference>
<gene>
    <name evidence="20" type="ORF">HYH03_018822</name>
</gene>
<feature type="region of interest" description="Disordered" evidence="18">
    <location>
        <begin position="691"/>
        <end position="741"/>
    </location>
</feature>
<dbReference type="PANTHER" id="PTHR32523">
    <property type="entry name" value="PHYTOL KINASE 1, CHLOROPLASTIC"/>
    <property type="match status" value="1"/>
</dbReference>
<evidence type="ECO:0000256" key="15">
    <source>
        <dbReference type="ARBA" id="ARBA00039024"/>
    </source>
</evidence>
<keyword evidence="11" id="KW-0809">Transit peptide</keyword>
<feature type="region of interest" description="Disordered" evidence="18">
    <location>
        <begin position="980"/>
        <end position="1003"/>
    </location>
</feature>
<keyword evidence="5" id="KW-0808">Transferase</keyword>
<feature type="compositionally biased region" description="Gly residues" evidence="18">
    <location>
        <begin position="981"/>
        <end position="996"/>
    </location>
</feature>
<keyword evidence="3" id="KW-0150">Chloroplast</keyword>
<evidence type="ECO:0000313" key="21">
    <source>
        <dbReference type="Proteomes" id="UP000612055"/>
    </source>
</evidence>
<feature type="domain" description="MYND-type" evidence="19">
    <location>
        <begin position="1087"/>
        <end position="1129"/>
    </location>
</feature>
<accession>A0A835XL39</accession>
<evidence type="ECO:0000256" key="16">
    <source>
        <dbReference type="ARBA" id="ARBA00048889"/>
    </source>
</evidence>
<evidence type="ECO:0000256" key="18">
    <source>
        <dbReference type="SAM" id="MobiDB-lite"/>
    </source>
</evidence>
<dbReference type="SUPFAM" id="SSF144232">
    <property type="entry name" value="HIT/MYND zinc finger-like"/>
    <property type="match status" value="1"/>
</dbReference>
<organism evidence="20 21">
    <name type="scientific">Edaphochlamys debaryana</name>
    <dbReference type="NCBI Taxonomy" id="47281"/>
    <lineage>
        <taxon>Eukaryota</taxon>
        <taxon>Viridiplantae</taxon>
        <taxon>Chlorophyta</taxon>
        <taxon>core chlorophytes</taxon>
        <taxon>Chlorophyceae</taxon>
        <taxon>CS clade</taxon>
        <taxon>Chlamydomonadales</taxon>
        <taxon>Chlamydomonadales incertae sedis</taxon>
        <taxon>Edaphochlamys</taxon>
    </lineage>
</organism>
<evidence type="ECO:0000256" key="3">
    <source>
        <dbReference type="ARBA" id="ARBA00022528"/>
    </source>
</evidence>
<comment type="similarity">
    <text evidence="2">Belongs to the polyprenol kinase family.</text>
</comment>
<keyword evidence="8 17" id="KW-0863">Zinc-finger</keyword>
<dbReference type="GO" id="GO:0016020">
    <property type="term" value="C:membrane"/>
    <property type="evidence" value="ECO:0007669"/>
    <property type="project" value="UniProtKB-SubCell"/>
</dbReference>
<dbReference type="PANTHER" id="PTHR32523:SF8">
    <property type="entry name" value="DOLICHOL KINASE"/>
    <property type="match status" value="1"/>
</dbReference>
<dbReference type="AlphaFoldDB" id="A0A835XL39"/>
<comment type="pathway">
    <text evidence="14">Cofactor biosynthesis; tocopherol biosynthesis.</text>
</comment>
<dbReference type="Gene3D" id="6.10.140.2220">
    <property type="match status" value="1"/>
</dbReference>
<comment type="catalytic activity">
    <reaction evidence="16">
        <text>phytol + CTP = phytyl phosphate + CDP + H(+)</text>
        <dbReference type="Rhea" id="RHEA:38055"/>
        <dbReference type="ChEBI" id="CHEBI:15378"/>
        <dbReference type="ChEBI" id="CHEBI:17327"/>
        <dbReference type="ChEBI" id="CHEBI:37563"/>
        <dbReference type="ChEBI" id="CHEBI:58069"/>
        <dbReference type="ChEBI" id="CHEBI:75483"/>
        <dbReference type="EC" id="2.7.1.182"/>
    </reaction>
</comment>
<dbReference type="InterPro" id="IPR039606">
    <property type="entry name" value="Phytol/farnesol_kinase"/>
</dbReference>
<evidence type="ECO:0000256" key="2">
    <source>
        <dbReference type="ARBA" id="ARBA00010794"/>
    </source>
</evidence>
<evidence type="ECO:0000256" key="6">
    <source>
        <dbReference type="ARBA" id="ARBA00022692"/>
    </source>
</evidence>
<evidence type="ECO:0000313" key="20">
    <source>
        <dbReference type="EMBL" id="KAG2482239.1"/>
    </source>
</evidence>
<dbReference type="PROSITE" id="PS50865">
    <property type="entry name" value="ZF_MYND_2"/>
    <property type="match status" value="1"/>
</dbReference>
<evidence type="ECO:0000256" key="17">
    <source>
        <dbReference type="PROSITE-ProRule" id="PRU00134"/>
    </source>
</evidence>
<comment type="caution">
    <text evidence="20">The sequence shown here is derived from an EMBL/GenBank/DDBJ whole genome shotgun (WGS) entry which is preliminary data.</text>
</comment>
<keyword evidence="13" id="KW-0472">Membrane</keyword>
<dbReference type="OrthoDB" id="265717at2759"/>
<evidence type="ECO:0000256" key="5">
    <source>
        <dbReference type="ARBA" id="ARBA00022679"/>
    </source>
</evidence>
<keyword evidence="9" id="KW-0418">Kinase</keyword>
<keyword evidence="21" id="KW-1185">Reference proteome</keyword>
<keyword evidence="6" id="KW-0812">Transmembrane</keyword>
<proteinExistence type="inferred from homology"/>
<dbReference type="EMBL" id="JAEHOE010000240">
    <property type="protein sequence ID" value="KAG2482239.1"/>
    <property type="molecule type" value="Genomic_DNA"/>
</dbReference>
<dbReference type="Proteomes" id="UP000612055">
    <property type="component" value="Unassembled WGS sequence"/>
</dbReference>
<evidence type="ECO:0000256" key="14">
    <source>
        <dbReference type="ARBA" id="ARBA00024015"/>
    </source>
</evidence>
<evidence type="ECO:0000256" key="8">
    <source>
        <dbReference type="ARBA" id="ARBA00022771"/>
    </source>
</evidence>
<name>A0A835XL39_9CHLO</name>
<keyword evidence="10" id="KW-0862">Zinc</keyword>
<evidence type="ECO:0000256" key="10">
    <source>
        <dbReference type="ARBA" id="ARBA00022833"/>
    </source>
</evidence>
<evidence type="ECO:0000256" key="4">
    <source>
        <dbReference type="ARBA" id="ARBA00022640"/>
    </source>
</evidence>
<dbReference type="GO" id="GO:0010276">
    <property type="term" value="F:phytol kinase activity"/>
    <property type="evidence" value="ECO:0007669"/>
    <property type="project" value="UniProtKB-EC"/>
</dbReference>
<comment type="subcellular location">
    <subcellularLocation>
        <location evidence="1">Plastid</location>
        <location evidence="1">Chloroplast membrane</location>
        <topology evidence="1">Multi-pass membrane protein</topology>
    </subcellularLocation>
</comment>
<feature type="region of interest" description="Disordered" evidence="18">
    <location>
        <begin position="852"/>
        <end position="876"/>
    </location>
</feature>
<keyword evidence="7" id="KW-0479">Metal-binding</keyword>
<keyword evidence="4" id="KW-0934">Plastid</keyword>
<evidence type="ECO:0000259" key="19">
    <source>
        <dbReference type="PROSITE" id="PS50865"/>
    </source>
</evidence>
<evidence type="ECO:0000256" key="12">
    <source>
        <dbReference type="ARBA" id="ARBA00022989"/>
    </source>
</evidence>
<evidence type="ECO:0000256" key="11">
    <source>
        <dbReference type="ARBA" id="ARBA00022946"/>
    </source>
</evidence>
<evidence type="ECO:0000256" key="9">
    <source>
        <dbReference type="ARBA" id="ARBA00022777"/>
    </source>
</evidence>
<sequence length="1144" mass="117473">MVTLQALEDAWRVYMRCADRLCNIYVERSLWQPPQREVRLRTDAFQDARRTLLALAKPLSYEEAWYVPTKVLNDEAAAARLQWLTGARQSGVAAWLLRTLRALLARTATASNPATTAWAVCNNADSACAASDAASTALSLCLAALCTARSVQDWAATAPHAAALLDPALLTALAQAARAMADLARHTALPGTQALVGATRSPRPTAPGCAKACARLSLAASQAFSTVMLLIDKHVEGCGRAPAGCDKTPAGRTQPLPEPVPALAEALRESGLAAAAARAILTCPGVQFMLMKGQAPRCAVAVPEALEPLNCSAPAWNFLVALSSFWQPGIALRNDPRPGAAEAAEALGEALGDHEVAELRAAMLETLWEQAGLRPGGEGELRLNEAERTALCRAYERTCQDREDLHIRIVAVTVGLWHGAYQGMLYIEGGGVLPPLLDETGVPSDLPLARRTARSAEAVCRLHRGQGMWGQYGRLDLSALPHGRLHLFFVDKGLPPFVWASASAPHWAEAVAWALVTAVEALARNLPEPDGAEVLEEPFAALLAAVAVAGALASAERVAHNLRAAWRFMGAAKDPAAASSAGREAVLTRLRCAGLGPSLDHALRLAYAAADRAAAPGAAGWEAQVACLLEPVPARVLAVVEQLGLDLLAPTSGPGGARPGPGSGPLGLGDAGGLAVTVTKRALALAGRLEAGATAEEEAETKGVPPGTVAAEDGESAAAAVPPPASIRAGPPQPSHAAALQHSVAAALPVPRPGPGAWGPLASELEALMLQAGSRLAALAGAEAAADVGGPTGLASSRLLGNCLAYLNVLRRTSEDGSPLMEARLLALQPHRLAAAACKLLCAWRDPAAATPQGAAGAASKDGDQKAPARPAPTVSWPNVMPRVSMALARMAEHSPHLASRVRSWLLPPPANSGDCEAGAVADGGDAGEARTGGAGAAELGARGCLAQAWPLAMRSRAAAAAGKEDYAAVGLALLRAAQEGSGGGESGRGGSGDGSSDGSCPSAERFRQAAATLLQWLAVRERGEQGPPTALVAHLLSPRRGEDSGLVAAKEAAEATVVAAPLPPLLAPPAAGRVLTQLLVCGAPGCGSFGSRSEAEIPLKRCGGCRAVRYCGAACQRAHWRMGHKDECGAMAAALVLRVEGGG</sequence>
<evidence type="ECO:0000256" key="13">
    <source>
        <dbReference type="ARBA" id="ARBA00023136"/>
    </source>
</evidence>
<protein>
    <recommendedName>
        <fullName evidence="15">phytol kinase</fullName>
        <ecNumber evidence="15">2.7.1.182</ecNumber>
    </recommendedName>
</protein>
<reference evidence="20" key="1">
    <citation type="journal article" date="2020" name="bioRxiv">
        <title>Comparative genomics of Chlamydomonas.</title>
        <authorList>
            <person name="Craig R.J."/>
            <person name="Hasan A.R."/>
            <person name="Ness R.W."/>
            <person name="Keightley P.D."/>
        </authorList>
    </citation>
    <scope>NUCLEOTIDE SEQUENCE</scope>
    <source>
        <strain evidence="20">CCAP 11/70</strain>
    </source>
</reference>
<evidence type="ECO:0000256" key="7">
    <source>
        <dbReference type="ARBA" id="ARBA00022723"/>
    </source>
</evidence>
<dbReference type="GO" id="GO:0008270">
    <property type="term" value="F:zinc ion binding"/>
    <property type="evidence" value="ECO:0007669"/>
    <property type="project" value="UniProtKB-KW"/>
</dbReference>